<dbReference type="Proteomes" id="UP000831562">
    <property type="component" value="Chromosome"/>
</dbReference>
<dbReference type="Pfam" id="PF12682">
    <property type="entry name" value="Flavodoxin_4"/>
    <property type="match status" value="1"/>
</dbReference>
<protein>
    <submittedName>
        <fullName evidence="2">Flavodoxin</fullName>
    </submittedName>
</protein>
<gene>
    <name evidence="2" type="ORF">M3I19_06910</name>
</gene>
<evidence type="ECO:0000259" key="1">
    <source>
        <dbReference type="Pfam" id="PF12682"/>
    </source>
</evidence>
<evidence type="ECO:0000313" key="2">
    <source>
        <dbReference type="EMBL" id="UQF77998.1"/>
    </source>
</evidence>
<dbReference type="InterPro" id="IPR008254">
    <property type="entry name" value="Flavodoxin/NO_synth"/>
</dbReference>
<dbReference type="InterPro" id="IPR029039">
    <property type="entry name" value="Flavoprotein-like_sf"/>
</dbReference>
<accession>A0A9E7D567</accession>
<evidence type="ECO:0000313" key="3">
    <source>
        <dbReference type="Proteomes" id="UP000831562"/>
    </source>
</evidence>
<dbReference type="GO" id="GO:0010181">
    <property type="term" value="F:FMN binding"/>
    <property type="evidence" value="ECO:0007669"/>
    <property type="project" value="InterPro"/>
</dbReference>
<organism evidence="2 3">
    <name type="scientific">Lancefieldella parvula</name>
    <dbReference type="NCBI Taxonomy" id="1382"/>
    <lineage>
        <taxon>Bacteria</taxon>
        <taxon>Bacillati</taxon>
        <taxon>Actinomycetota</taxon>
        <taxon>Coriobacteriia</taxon>
        <taxon>Coriobacteriales</taxon>
        <taxon>Atopobiaceae</taxon>
        <taxon>Lancefieldella</taxon>
    </lineage>
</organism>
<sequence>MKSLIVFYSYSGITRRLAEDIALITDAELLELKPQDPYSFSYNTAVKEVRAQIEKGVCPALMQYDTDVADFDTVFIGSPNWLKTFAPPVLSFLRATDLSGKTIIPFCTHGGGGFGNMIEEYQRECSTSRVIPGLAVKGTYTFSEVQKWLDSIGLDNASTSS</sequence>
<feature type="domain" description="Flavodoxin-like" evidence="1">
    <location>
        <begin position="2"/>
        <end position="151"/>
    </location>
</feature>
<dbReference type="EMBL" id="CP097092">
    <property type="protein sequence ID" value="UQF77998.1"/>
    <property type="molecule type" value="Genomic_DNA"/>
</dbReference>
<dbReference type="PANTHER" id="PTHR39201">
    <property type="entry name" value="EXPORTED PROTEIN-RELATED"/>
    <property type="match status" value="1"/>
</dbReference>
<reference evidence="2" key="1">
    <citation type="submission" date="2022-05" db="EMBL/GenBank/DDBJ databases">
        <title>Using nanopore sequencing to obtain complete genomes from saliva samples.</title>
        <authorList>
            <person name="Baker J.L."/>
        </authorList>
    </citation>
    <scope>NUCLEOTIDE SEQUENCE</scope>
    <source>
        <strain evidence="2">JCVI-JB-Lp32</strain>
    </source>
</reference>
<proteinExistence type="predicted"/>
<dbReference type="SUPFAM" id="SSF52218">
    <property type="entry name" value="Flavoproteins"/>
    <property type="match status" value="1"/>
</dbReference>
<dbReference type="AlphaFoldDB" id="A0A9E7D567"/>
<dbReference type="Gene3D" id="3.40.50.360">
    <property type="match status" value="1"/>
</dbReference>
<dbReference type="PANTHER" id="PTHR39201:SF1">
    <property type="entry name" value="FLAVODOXIN-LIKE DOMAIN-CONTAINING PROTEIN"/>
    <property type="match status" value="1"/>
</dbReference>
<name>A0A9E7D567_9ACTN</name>